<evidence type="ECO:0000256" key="11">
    <source>
        <dbReference type="SAM" id="MobiDB-lite"/>
    </source>
</evidence>
<evidence type="ECO:0000313" key="13">
    <source>
        <dbReference type="Proteomes" id="UP000054018"/>
    </source>
</evidence>
<dbReference type="Proteomes" id="UP000054018">
    <property type="component" value="Unassembled WGS sequence"/>
</dbReference>
<reference evidence="12 13" key="1">
    <citation type="submission" date="2014-04" db="EMBL/GenBank/DDBJ databases">
        <authorList>
            <consortium name="DOE Joint Genome Institute"/>
            <person name="Kuo A."/>
            <person name="Kohler A."/>
            <person name="Costa M.D."/>
            <person name="Nagy L.G."/>
            <person name="Floudas D."/>
            <person name="Copeland A."/>
            <person name="Barry K.W."/>
            <person name="Cichocki N."/>
            <person name="Veneault-Fourrey C."/>
            <person name="LaButti K."/>
            <person name="Lindquist E.A."/>
            <person name="Lipzen A."/>
            <person name="Lundell T."/>
            <person name="Morin E."/>
            <person name="Murat C."/>
            <person name="Sun H."/>
            <person name="Tunlid A."/>
            <person name="Henrissat B."/>
            <person name="Grigoriev I.V."/>
            <person name="Hibbett D.S."/>
            <person name="Martin F."/>
            <person name="Nordberg H.P."/>
            <person name="Cantor M.N."/>
            <person name="Hua S.X."/>
        </authorList>
    </citation>
    <scope>NUCLEOTIDE SEQUENCE [LARGE SCALE GENOMIC DNA]</scope>
    <source>
        <strain evidence="12 13">441</strain>
    </source>
</reference>
<dbReference type="PANTHER" id="PTHR42802:SF1">
    <property type="entry name" value="L-ORNITHINE N(5)-MONOOXYGENASE"/>
    <property type="match status" value="1"/>
</dbReference>
<evidence type="ECO:0000256" key="3">
    <source>
        <dbReference type="ARBA" id="ARBA00007588"/>
    </source>
</evidence>
<dbReference type="EC" id="1.14.13.196" evidence="4"/>
<dbReference type="GO" id="GO:0006879">
    <property type="term" value="P:intracellular iron ion homeostasis"/>
    <property type="evidence" value="ECO:0007669"/>
    <property type="project" value="TreeGrafter"/>
</dbReference>
<comment type="cofactor">
    <cofactor evidence="1">
        <name>FAD</name>
        <dbReference type="ChEBI" id="CHEBI:57692"/>
    </cofactor>
</comment>
<gene>
    <name evidence="12" type="ORF">PISMIDRAFT_107866</name>
</gene>
<dbReference type="PANTHER" id="PTHR42802">
    <property type="entry name" value="MONOOXYGENASE"/>
    <property type="match status" value="1"/>
</dbReference>
<dbReference type="Pfam" id="PF13434">
    <property type="entry name" value="Lys_Orn_oxgnase"/>
    <property type="match status" value="1"/>
</dbReference>
<feature type="region of interest" description="Disordered" evidence="11">
    <location>
        <begin position="452"/>
        <end position="481"/>
    </location>
</feature>
<dbReference type="InterPro" id="IPR025700">
    <property type="entry name" value="Lys/Orn_oxygenase"/>
</dbReference>
<dbReference type="OrthoDB" id="3519933at2759"/>
<feature type="compositionally biased region" description="Low complexity" evidence="11">
    <location>
        <begin position="462"/>
        <end position="471"/>
    </location>
</feature>
<evidence type="ECO:0000256" key="10">
    <source>
        <dbReference type="ARBA" id="ARBA00049248"/>
    </source>
</evidence>
<dbReference type="EMBL" id="KN833786">
    <property type="protein sequence ID" value="KIK19336.1"/>
    <property type="molecule type" value="Genomic_DNA"/>
</dbReference>
<accession>A0A0C9YRP2</accession>
<evidence type="ECO:0000256" key="1">
    <source>
        <dbReference type="ARBA" id="ARBA00001974"/>
    </source>
</evidence>
<comment type="pathway">
    <text evidence="2">Siderophore biosynthesis.</text>
</comment>
<comment type="catalytic activity">
    <reaction evidence="9">
        <text>L-ornithine + NADPH + O2 = N(5)-hydroxy-L-ornithine + NADP(+) + H2O</text>
        <dbReference type="Rhea" id="RHEA:41508"/>
        <dbReference type="ChEBI" id="CHEBI:15377"/>
        <dbReference type="ChEBI" id="CHEBI:15379"/>
        <dbReference type="ChEBI" id="CHEBI:46911"/>
        <dbReference type="ChEBI" id="CHEBI:57783"/>
        <dbReference type="ChEBI" id="CHEBI:58349"/>
        <dbReference type="ChEBI" id="CHEBI:78275"/>
        <dbReference type="EC" id="1.14.13.196"/>
    </reaction>
</comment>
<name>A0A0C9YRP2_9AGAM</name>
<keyword evidence="8" id="KW-0560">Oxidoreductase</keyword>
<dbReference type="Gene3D" id="3.50.50.60">
    <property type="entry name" value="FAD/NAD(P)-binding domain"/>
    <property type="match status" value="2"/>
</dbReference>
<keyword evidence="7" id="KW-0521">NADP</keyword>
<protein>
    <recommendedName>
        <fullName evidence="4">L-ornithine N(5)-monooxygenase [NAD(P)H]</fullName>
        <ecNumber evidence="4">1.14.13.196</ecNumber>
    </recommendedName>
</protein>
<evidence type="ECO:0000256" key="2">
    <source>
        <dbReference type="ARBA" id="ARBA00004924"/>
    </source>
</evidence>
<proteinExistence type="inferred from homology"/>
<sequence length="553" mass="60540">MSAQEIIYDVIGLGFGPSNLAIAGAFVDGAGRPSAVPLSNILFIEKQEGFGWHPGMLLPGARMQICFLKDLATLRSPQSEFTFVSYLHSQNRLSDFINRGSNFPTRTEYSDYLAWAARLVQGKGVTVAYGENVVGVSEKDAKTIEVQSVVLSTGERVARLTKNLIISPGGEPRMPRPLECIQGQGGGRIIHSSTYLMSVEALLQSLQGQNSRGRPFRIAVVGSGQSAAEVILELHSRLRSVTRVGEDSHTLDMIIRKGSLKPSDDSPFSNEIFNPDGTDVVFGLQSSFARRHIRKEYENTNYGVVNPQTLERLYEVLYEQKLNEGIYKRTGRLAPEETPKVNILPYSGILSADVHNTAGCQGSLNEQPGPITMIMQHTLTHQVYQKVYDAVICATGYRRKHWLQLLASSNIGKYFDLDPGAQEDVRLTVETDLEEPGMAGLMFKLVDHIADDEGNSGGGTPSTGFSTPITPQSSVEDRFPKKQKTVHISRAYRLLPKPQDSKESFKARIYVQGVAEETHGLSDTLLSVVGVRAGEIVDDICAGLNDAGTPKTP</sequence>
<evidence type="ECO:0000256" key="9">
    <source>
        <dbReference type="ARBA" id="ARBA00047598"/>
    </source>
</evidence>
<keyword evidence="13" id="KW-1185">Reference proteome</keyword>
<evidence type="ECO:0000256" key="4">
    <source>
        <dbReference type="ARBA" id="ARBA00012881"/>
    </source>
</evidence>
<evidence type="ECO:0000313" key="12">
    <source>
        <dbReference type="EMBL" id="KIK19336.1"/>
    </source>
</evidence>
<organism evidence="12 13">
    <name type="scientific">Pisolithus microcarpus 441</name>
    <dbReference type="NCBI Taxonomy" id="765257"/>
    <lineage>
        <taxon>Eukaryota</taxon>
        <taxon>Fungi</taxon>
        <taxon>Dikarya</taxon>
        <taxon>Basidiomycota</taxon>
        <taxon>Agaricomycotina</taxon>
        <taxon>Agaricomycetes</taxon>
        <taxon>Agaricomycetidae</taxon>
        <taxon>Boletales</taxon>
        <taxon>Sclerodermatineae</taxon>
        <taxon>Pisolithaceae</taxon>
        <taxon>Pisolithus</taxon>
    </lineage>
</organism>
<keyword evidence="5" id="KW-0285">Flavoprotein</keyword>
<evidence type="ECO:0000256" key="7">
    <source>
        <dbReference type="ARBA" id="ARBA00022857"/>
    </source>
</evidence>
<dbReference type="InterPro" id="IPR036188">
    <property type="entry name" value="FAD/NAD-bd_sf"/>
</dbReference>
<comment type="similarity">
    <text evidence="3">Belongs to the lysine N(6)-hydroxylase/L-ornithine N(5)-oxygenase family.</text>
</comment>
<dbReference type="SUPFAM" id="SSF51905">
    <property type="entry name" value="FAD/NAD(P)-binding domain"/>
    <property type="match status" value="1"/>
</dbReference>
<dbReference type="STRING" id="765257.A0A0C9YRP2"/>
<evidence type="ECO:0000256" key="5">
    <source>
        <dbReference type="ARBA" id="ARBA00022630"/>
    </source>
</evidence>
<comment type="catalytic activity">
    <reaction evidence="10">
        <text>L-ornithine + NADH + O2 = N(5)-hydroxy-L-ornithine + NAD(+) + H2O</text>
        <dbReference type="Rhea" id="RHEA:41512"/>
        <dbReference type="ChEBI" id="CHEBI:15377"/>
        <dbReference type="ChEBI" id="CHEBI:15379"/>
        <dbReference type="ChEBI" id="CHEBI:46911"/>
        <dbReference type="ChEBI" id="CHEBI:57540"/>
        <dbReference type="ChEBI" id="CHEBI:57945"/>
        <dbReference type="ChEBI" id="CHEBI:78275"/>
        <dbReference type="EC" id="1.14.13.196"/>
    </reaction>
</comment>
<keyword evidence="6" id="KW-0274">FAD</keyword>
<dbReference type="AlphaFoldDB" id="A0A0C9YRP2"/>
<evidence type="ECO:0000256" key="6">
    <source>
        <dbReference type="ARBA" id="ARBA00022827"/>
    </source>
</evidence>
<dbReference type="GO" id="GO:0016491">
    <property type="term" value="F:oxidoreductase activity"/>
    <property type="evidence" value="ECO:0007669"/>
    <property type="project" value="UniProtKB-KW"/>
</dbReference>
<evidence type="ECO:0000256" key="8">
    <source>
        <dbReference type="ARBA" id="ARBA00023002"/>
    </source>
</evidence>
<reference evidence="13" key="2">
    <citation type="submission" date="2015-01" db="EMBL/GenBank/DDBJ databases">
        <title>Evolutionary Origins and Diversification of the Mycorrhizal Mutualists.</title>
        <authorList>
            <consortium name="DOE Joint Genome Institute"/>
            <consortium name="Mycorrhizal Genomics Consortium"/>
            <person name="Kohler A."/>
            <person name="Kuo A."/>
            <person name="Nagy L.G."/>
            <person name="Floudas D."/>
            <person name="Copeland A."/>
            <person name="Barry K.W."/>
            <person name="Cichocki N."/>
            <person name="Veneault-Fourrey C."/>
            <person name="LaButti K."/>
            <person name="Lindquist E.A."/>
            <person name="Lipzen A."/>
            <person name="Lundell T."/>
            <person name="Morin E."/>
            <person name="Murat C."/>
            <person name="Riley R."/>
            <person name="Ohm R."/>
            <person name="Sun H."/>
            <person name="Tunlid A."/>
            <person name="Henrissat B."/>
            <person name="Grigoriev I.V."/>
            <person name="Hibbett D.S."/>
            <person name="Martin F."/>
        </authorList>
    </citation>
    <scope>NUCLEOTIDE SEQUENCE [LARGE SCALE GENOMIC DNA]</scope>
    <source>
        <strain evidence="13">441</strain>
    </source>
</reference>
<dbReference type="HOGENOM" id="CLU_020931_2_0_1"/>